<keyword evidence="3" id="KW-0808">Transferase</keyword>
<feature type="region of interest" description="Disordered" evidence="1">
    <location>
        <begin position="1"/>
        <end position="30"/>
    </location>
</feature>
<reference evidence="3 4" key="1">
    <citation type="submission" date="2018-11" db="EMBL/GenBank/DDBJ databases">
        <title>The Potential of Streptomyces as Biocontrol Agents against the Tomato grey mould, Botrytis cinerea (Gray mold) Frontiers in Microbiology.</title>
        <authorList>
            <person name="Li D."/>
        </authorList>
    </citation>
    <scope>NUCLEOTIDE SEQUENCE [LARGE SCALE GENOMIC DNA]</scope>
    <source>
        <strain evidence="3 4">NEAU-LD23</strain>
    </source>
</reference>
<accession>A0A3M8W800</accession>
<dbReference type="AlphaFoldDB" id="A0A3M8W800"/>
<evidence type="ECO:0000313" key="3">
    <source>
        <dbReference type="EMBL" id="RNG26232.1"/>
    </source>
</evidence>
<protein>
    <submittedName>
        <fullName evidence="3">Aminoglycoside phosphotransferase family protein</fullName>
    </submittedName>
</protein>
<dbReference type="SUPFAM" id="SSF56112">
    <property type="entry name" value="Protein kinase-like (PK-like)"/>
    <property type="match status" value="1"/>
</dbReference>
<evidence type="ECO:0000256" key="1">
    <source>
        <dbReference type="SAM" id="MobiDB-lite"/>
    </source>
</evidence>
<dbReference type="GO" id="GO:0016740">
    <property type="term" value="F:transferase activity"/>
    <property type="evidence" value="ECO:0007669"/>
    <property type="project" value="UniProtKB-KW"/>
</dbReference>
<dbReference type="Gene3D" id="3.30.200.20">
    <property type="entry name" value="Phosphorylase Kinase, domain 1"/>
    <property type="match status" value="1"/>
</dbReference>
<comment type="caution">
    <text evidence="3">The sequence shown here is derived from an EMBL/GenBank/DDBJ whole genome shotgun (WGS) entry which is preliminary data.</text>
</comment>
<dbReference type="EMBL" id="RIBZ01000203">
    <property type="protein sequence ID" value="RNG26232.1"/>
    <property type="molecule type" value="Genomic_DNA"/>
</dbReference>
<dbReference type="Gene3D" id="3.90.1200.10">
    <property type="match status" value="1"/>
</dbReference>
<dbReference type="Proteomes" id="UP000275401">
    <property type="component" value="Unassembled WGS sequence"/>
</dbReference>
<dbReference type="InterPro" id="IPR002575">
    <property type="entry name" value="Aminoglycoside_PTrfase"/>
</dbReference>
<organism evidence="3 4">
    <name type="scientific">Streptomyces botrytidirepellens</name>
    <dbReference type="NCBI Taxonomy" id="2486417"/>
    <lineage>
        <taxon>Bacteria</taxon>
        <taxon>Bacillati</taxon>
        <taxon>Actinomycetota</taxon>
        <taxon>Actinomycetes</taxon>
        <taxon>Kitasatosporales</taxon>
        <taxon>Streptomycetaceae</taxon>
        <taxon>Streptomyces</taxon>
    </lineage>
</organism>
<sequence>MERRLARGHVESDADARRDPRTGPGPGGDRAVIASTTVPLPSLAELLGPALPRVLADCRPHTGVPLVTKRVSGGNVAHVFSVRGPADRVIIKIRREHFARIPSLRADPALIGDERRLLELYHAAAPGVFPRVLAFHDDTRAMVLSDVFPDGRTYHQHLIERSATAAEVARLGRTLRRVHQATRDARAPQRQNLDSRFPAYQRDFALRSLGHPVLDAACAEMAGRSERQLVLGDLAPKNISITDAQIGLCDLDNAHHGWPLYDLGYFAGHLLIHHLTRPHELPALVTALLMGYQGKRTLRRQDAVLAATVAAGVVLYRLGDGIVPYSLGQPAALADRYRGRTRTLLDHGTLTLQDLVRAAQPGTVPA</sequence>
<feature type="domain" description="Aminoglycoside phosphotransferase" evidence="2">
    <location>
        <begin position="70"/>
        <end position="289"/>
    </location>
</feature>
<evidence type="ECO:0000259" key="2">
    <source>
        <dbReference type="Pfam" id="PF01636"/>
    </source>
</evidence>
<dbReference type="InterPro" id="IPR011009">
    <property type="entry name" value="Kinase-like_dom_sf"/>
</dbReference>
<keyword evidence="4" id="KW-1185">Reference proteome</keyword>
<gene>
    <name evidence="3" type="ORF">EEJ42_15635</name>
</gene>
<feature type="compositionally biased region" description="Basic and acidic residues" evidence="1">
    <location>
        <begin position="1"/>
        <end position="21"/>
    </location>
</feature>
<name>A0A3M8W800_9ACTN</name>
<evidence type="ECO:0000313" key="4">
    <source>
        <dbReference type="Proteomes" id="UP000275401"/>
    </source>
</evidence>
<dbReference type="Pfam" id="PF01636">
    <property type="entry name" value="APH"/>
    <property type="match status" value="1"/>
</dbReference>
<proteinExistence type="predicted"/>